<proteinExistence type="predicted"/>
<reference evidence="1 2" key="1">
    <citation type="submission" date="2014-03" db="EMBL/GenBank/DDBJ databases">
        <title>Genomics of Bifidobacteria.</title>
        <authorList>
            <person name="Ventura M."/>
            <person name="Milani C."/>
            <person name="Lugli G.A."/>
        </authorList>
    </citation>
    <scope>NUCLEOTIDE SEQUENCE [LARGE SCALE GENOMIC DNA]</scope>
    <source>
        <strain evidence="1 2">LMG 11597</strain>
    </source>
</reference>
<name>A0A087E574_9BIFI</name>
<dbReference type="eggNOG" id="COG4942">
    <property type="taxonomic scope" value="Bacteria"/>
</dbReference>
<organism evidence="1 2">
    <name type="scientific">Bifidobacterium subtile</name>
    <dbReference type="NCBI Taxonomy" id="77635"/>
    <lineage>
        <taxon>Bacteria</taxon>
        <taxon>Bacillati</taxon>
        <taxon>Actinomycetota</taxon>
        <taxon>Actinomycetes</taxon>
        <taxon>Bifidobacteriales</taxon>
        <taxon>Bifidobacteriaceae</taxon>
        <taxon>Bifidobacterium</taxon>
    </lineage>
</organism>
<keyword evidence="2" id="KW-1185">Reference proteome</keyword>
<dbReference type="EMBL" id="JGZR01000007">
    <property type="protein sequence ID" value="KFJ02925.1"/>
    <property type="molecule type" value="Genomic_DNA"/>
</dbReference>
<dbReference type="RefSeq" id="WP_024464152.1">
    <property type="nucleotide sequence ID" value="NZ_CP062939.1"/>
</dbReference>
<accession>A0A087E574</accession>
<dbReference type="STRING" id="77635.BISU_0851"/>
<evidence type="ECO:0000313" key="2">
    <source>
        <dbReference type="Proteomes" id="UP000029055"/>
    </source>
</evidence>
<sequence length="122" mass="13695">MNTLIISSIPTLAAILAIGAALARIVLTGNRSLARRIDDTNIRIDSLEDNLGKRIDENSSEIRALDAKFSDEFIDINHRFDVVNQRFDSVNRRFDAVSQRFDSVNQRIDKVLNLAQNQPSVA</sequence>
<protein>
    <submittedName>
        <fullName evidence="1">PaREP15, coiled-coil protein</fullName>
    </submittedName>
</protein>
<evidence type="ECO:0000313" key="1">
    <source>
        <dbReference type="EMBL" id="KFJ02925.1"/>
    </source>
</evidence>
<dbReference type="AlphaFoldDB" id="A0A087E574"/>
<dbReference type="OrthoDB" id="5519495at2"/>
<dbReference type="Gene3D" id="6.10.250.2540">
    <property type="match status" value="1"/>
</dbReference>
<comment type="caution">
    <text evidence="1">The sequence shown here is derived from an EMBL/GenBank/DDBJ whole genome shotgun (WGS) entry which is preliminary data.</text>
</comment>
<dbReference type="Proteomes" id="UP000029055">
    <property type="component" value="Unassembled WGS sequence"/>
</dbReference>
<gene>
    <name evidence="1" type="ORF">BISU_0851</name>
</gene>